<dbReference type="EMBL" id="BTGU01001482">
    <property type="protein sequence ID" value="GMN23991.1"/>
    <property type="molecule type" value="Genomic_DNA"/>
</dbReference>
<evidence type="ECO:0000259" key="2">
    <source>
        <dbReference type="SMART" id="SM00859"/>
    </source>
</evidence>
<feature type="domain" description="Semialdehyde dehydrogenase NAD-binding" evidence="2">
    <location>
        <begin position="50"/>
        <end position="147"/>
    </location>
</feature>
<dbReference type="GO" id="GO:0016620">
    <property type="term" value="F:oxidoreductase activity, acting on the aldehyde or oxo group of donors, NAD or NADP as acceptor"/>
    <property type="evidence" value="ECO:0007669"/>
    <property type="project" value="InterPro"/>
</dbReference>
<sequence length="164" mass="18098">MGSAAFSSFGFDTACLWKDQMKVAKAEKRNAGKVFVKCSVKAQKVEKSVRIGVLGASGYTGSEIVRLLANHPHFGINLLTADRKAGQSIGSVFPHLITQDLPNMVAIKDADFSSVDAVFCCLPHGTTQCHMLLVELYKKDRERIVKGFLYFPHLLYKVYTVSLL</sequence>
<dbReference type="GO" id="GO:0051287">
    <property type="term" value="F:NAD binding"/>
    <property type="evidence" value="ECO:0007669"/>
    <property type="project" value="InterPro"/>
</dbReference>
<dbReference type="InterPro" id="IPR050085">
    <property type="entry name" value="AGPR"/>
</dbReference>
<reference evidence="3" key="1">
    <citation type="submission" date="2023-07" db="EMBL/GenBank/DDBJ databases">
        <title>draft genome sequence of fig (Ficus carica).</title>
        <authorList>
            <person name="Takahashi T."/>
            <person name="Nishimura K."/>
        </authorList>
    </citation>
    <scope>NUCLEOTIDE SEQUENCE</scope>
</reference>
<accession>A0AA87ZFY3</accession>
<dbReference type="Proteomes" id="UP001187192">
    <property type="component" value="Unassembled WGS sequence"/>
</dbReference>
<evidence type="ECO:0000256" key="1">
    <source>
        <dbReference type="ARBA" id="ARBA00022571"/>
    </source>
</evidence>
<keyword evidence="1" id="KW-0055">Arginine biosynthesis</keyword>
<dbReference type="Gene3D" id="3.40.50.720">
    <property type="entry name" value="NAD(P)-binding Rossmann-like Domain"/>
    <property type="match status" value="1"/>
</dbReference>
<protein>
    <recommendedName>
        <fullName evidence="2">Semialdehyde dehydrogenase NAD-binding domain-containing protein</fullName>
    </recommendedName>
</protein>
<evidence type="ECO:0000313" key="4">
    <source>
        <dbReference type="Proteomes" id="UP001187192"/>
    </source>
</evidence>
<dbReference type="InterPro" id="IPR000534">
    <property type="entry name" value="Semialdehyde_DH_NAD-bd"/>
</dbReference>
<evidence type="ECO:0000313" key="3">
    <source>
        <dbReference type="EMBL" id="GMN23991.1"/>
    </source>
</evidence>
<dbReference type="InterPro" id="IPR036291">
    <property type="entry name" value="NAD(P)-bd_dom_sf"/>
</dbReference>
<dbReference type="CDD" id="cd17895">
    <property type="entry name" value="AGPR_1_N"/>
    <property type="match status" value="1"/>
</dbReference>
<gene>
    <name evidence="3" type="ORF">TIFTF001_040521</name>
</gene>
<keyword evidence="4" id="KW-1185">Reference proteome</keyword>
<keyword evidence="1" id="KW-0028">Amino-acid biosynthesis</keyword>
<dbReference type="PANTHER" id="PTHR32338">
    <property type="entry name" value="N-ACETYL-GAMMA-GLUTAMYL-PHOSPHATE REDUCTASE, CHLOROPLASTIC-RELATED-RELATED"/>
    <property type="match status" value="1"/>
</dbReference>
<dbReference type="SMART" id="SM00859">
    <property type="entry name" value="Semialdhyde_dh"/>
    <property type="match status" value="1"/>
</dbReference>
<dbReference type="PANTHER" id="PTHR32338:SF10">
    <property type="entry name" value="N-ACETYL-GAMMA-GLUTAMYL-PHOSPHATE REDUCTASE, CHLOROPLASTIC-RELATED"/>
    <property type="match status" value="1"/>
</dbReference>
<comment type="caution">
    <text evidence="3">The sequence shown here is derived from an EMBL/GenBank/DDBJ whole genome shotgun (WGS) entry which is preliminary data.</text>
</comment>
<dbReference type="AlphaFoldDB" id="A0AA87ZFY3"/>
<dbReference type="GO" id="GO:0006526">
    <property type="term" value="P:L-arginine biosynthetic process"/>
    <property type="evidence" value="ECO:0007669"/>
    <property type="project" value="UniProtKB-KW"/>
</dbReference>
<proteinExistence type="predicted"/>
<organism evidence="3 4">
    <name type="scientific">Ficus carica</name>
    <name type="common">Common fig</name>
    <dbReference type="NCBI Taxonomy" id="3494"/>
    <lineage>
        <taxon>Eukaryota</taxon>
        <taxon>Viridiplantae</taxon>
        <taxon>Streptophyta</taxon>
        <taxon>Embryophyta</taxon>
        <taxon>Tracheophyta</taxon>
        <taxon>Spermatophyta</taxon>
        <taxon>Magnoliopsida</taxon>
        <taxon>eudicotyledons</taxon>
        <taxon>Gunneridae</taxon>
        <taxon>Pentapetalae</taxon>
        <taxon>rosids</taxon>
        <taxon>fabids</taxon>
        <taxon>Rosales</taxon>
        <taxon>Moraceae</taxon>
        <taxon>Ficeae</taxon>
        <taxon>Ficus</taxon>
    </lineage>
</organism>
<dbReference type="SUPFAM" id="SSF51735">
    <property type="entry name" value="NAD(P)-binding Rossmann-fold domains"/>
    <property type="match status" value="1"/>
</dbReference>
<name>A0AA87ZFY3_FICCA</name>
<dbReference type="Pfam" id="PF01118">
    <property type="entry name" value="Semialdhyde_dh"/>
    <property type="match status" value="1"/>
</dbReference>